<dbReference type="AlphaFoldDB" id="A0A9D1P1P5"/>
<keyword evidence="2 4" id="KW-0819">tRNA processing</keyword>
<dbReference type="GO" id="GO:0160147">
    <property type="term" value="F:tRNA pseudouridine(38-40) synthase activity"/>
    <property type="evidence" value="ECO:0007669"/>
    <property type="project" value="UniProtKB-EC"/>
</dbReference>
<feature type="binding site" evidence="4 6">
    <location>
        <position position="110"/>
    </location>
    <ligand>
        <name>substrate</name>
    </ligand>
</feature>
<accession>A0A9D1P1P5</accession>
<organism evidence="9 10">
    <name type="scientific">Candidatus Scatomonas pullistercoris</name>
    <dbReference type="NCBI Taxonomy" id="2840920"/>
    <lineage>
        <taxon>Bacteria</taxon>
        <taxon>Bacillati</taxon>
        <taxon>Bacillota</taxon>
        <taxon>Clostridia</taxon>
        <taxon>Lachnospirales</taxon>
        <taxon>Lachnospiraceae</taxon>
        <taxon>Lachnospiraceae incertae sedis</taxon>
        <taxon>Candidatus Scatomonas</taxon>
    </lineage>
</organism>
<dbReference type="InterPro" id="IPR001406">
    <property type="entry name" value="PsdUridine_synth_TruA"/>
</dbReference>
<dbReference type="Pfam" id="PF01416">
    <property type="entry name" value="PseudoU_synth_1"/>
    <property type="match status" value="2"/>
</dbReference>
<feature type="domain" description="Pseudouridine synthase I TruA alpha/beta" evidence="8">
    <location>
        <begin position="143"/>
        <end position="246"/>
    </location>
</feature>
<dbReference type="GO" id="GO:0003723">
    <property type="term" value="F:RNA binding"/>
    <property type="evidence" value="ECO:0007669"/>
    <property type="project" value="InterPro"/>
</dbReference>
<dbReference type="Gene3D" id="3.30.70.660">
    <property type="entry name" value="Pseudouridine synthase I, catalytic domain, C-terminal subdomain"/>
    <property type="match status" value="1"/>
</dbReference>
<evidence type="ECO:0000313" key="10">
    <source>
        <dbReference type="Proteomes" id="UP000824169"/>
    </source>
</evidence>
<evidence type="ECO:0000256" key="3">
    <source>
        <dbReference type="ARBA" id="ARBA00023235"/>
    </source>
</evidence>
<comment type="catalytic activity">
    <reaction evidence="4 7">
        <text>uridine(38/39/40) in tRNA = pseudouridine(38/39/40) in tRNA</text>
        <dbReference type="Rhea" id="RHEA:22376"/>
        <dbReference type="Rhea" id="RHEA-COMP:10085"/>
        <dbReference type="Rhea" id="RHEA-COMP:10087"/>
        <dbReference type="ChEBI" id="CHEBI:65314"/>
        <dbReference type="ChEBI" id="CHEBI:65315"/>
        <dbReference type="EC" id="5.4.99.12"/>
    </reaction>
</comment>
<evidence type="ECO:0000259" key="8">
    <source>
        <dbReference type="Pfam" id="PF01416"/>
    </source>
</evidence>
<dbReference type="GO" id="GO:0031119">
    <property type="term" value="P:tRNA pseudouridine synthesis"/>
    <property type="evidence" value="ECO:0007669"/>
    <property type="project" value="UniProtKB-UniRule"/>
</dbReference>
<gene>
    <name evidence="4 9" type="primary">truA</name>
    <name evidence="9" type="ORF">IAB71_02750</name>
</gene>
<proteinExistence type="inferred from homology"/>
<dbReference type="SUPFAM" id="SSF55120">
    <property type="entry name" value="Pseudouridine synthase"/>
    <property type="match status" value="1"/>
</dbReference>
<feature type="domain" description="Pseudouridine synthase I TruA alpha/beta" evidence="8">
    <location>
        <begin position="8"/>
        <end position="102"/>
    </location>
</feature>
<evidence type="ECO:0000256" key="7">
    <source>
        <dbReference type="RuleBase" id="RU003792"/>
    </source>
</evidence>
<dbReference type="InterPro" id="IPR020097">
    <property type="entry name" value="PsdUridine_synth_TruA_a/b_dom"/>
</dbReference>
<reference evidence="9" key="1">
    <citation type="submission" date="2020-10" db="EMBL/GenBank/DDBJ databases">
        <authorList>
            <person name="Gilroy R."/>
        </authorList>
    </citation>
    <scope>NUCLEOTIDE SEQUENCE</scope>
    <source>
        <strain evidence="9">CHK188-20938</strain>
    </source>
</reference>
<comment type="similarity">
    <text evidence="1 4 7">Belongs to the tRNA pseudouridine synthase TruA family.</text>
</comment>
<dbReference type="HAMAP" id="MF_00171">
    <property type="entry name" value="TruA"/>
    <property type="match status" value="1"/>
</dbReference>
<dbReference type="PANTHER" id="PTHR11142">
    <property type="entry name" value="PSEUDOURIDYLATE SYNTHASE"/>
    <property type="match status" value="1"/>
</dbReference>
<evidence type="ECO:0000256" key="5">
    <source>
        <dbReference type="PIRSR" id="PIRSR001430-1"/>
    </source>
</evidence>
<evidence type="ECO:0000256" key="1">
    <source>
        <dbReference type="ARBA" id="ARBA00009375"/>
    </source>
</evidence>
<protein>
    <recommendedName>
        <fullName evidence="4">tRNA pseudouridine synthase A</fullName>
        <ecNumber evidence="4">5.4.99.12</ecNumber>
    </recommendedName>
    <alternativeName>
        <fullName evidence="4">tRNA pseudouridine(38-40) synthase</fullName>
    </alternativeName>
    <alternativeName>
        <fullName evidence="4">tRNA pseudouridylate synthase I</fullName>
    </alternativeName>
    <alternativeName>
        <fullName evidence="4">tRNA-uridine isomerase I</fullName>
    </alternativeName>
</protein>
<comment type="caution">
    <text evidence="9">The sequence shown here is derived from an EMBL/GenBank/DDBJ whole genome shotgun (WGS) entry which is preliminary data.</text>
</comment>
<dbReference type="FunFam" id="3.30.70.580:FF:000001">
    <property type="entry name" value="tRNA pseudouridine synthase A"/>
    <property type="match status" value="1"/>
</dbReference>
<comment type="function">
    <text evidence="4">Formation of pseudouridine at positions 38, 39 and 40 in the anticodon stem and loop of transfer RNAs.</text>
</comment>
<dbReference type="InterPro" id="IPR020095">
    <property type="entry name" value="PsdUridine_synth_TruA_C"/>
</dbReference>
<dbReference type="Gene3D" id="3.30.70.580">
    <property type="entry name" value="Pseudouridine synthase I, catalytic domain, N-terminal subdomain"/>
    <property type="match status" value="1"/>
</dbReference>
<dbReference type="Proteomes" id="UP000824169">
    <property type="component" value="Unassembled WGS sequence"/>
</dbReference>
<dbReference type="NCBIfam" id="TIGR00071">
    <property type="entry name" value="hisT_truA"/>
    <property type="match status" value="1"/>
</dbReference>
<reference evidence="9" key="2">
    <citation type="journal article" date="2021" name="PeerJ">
        <title>Extensive microbial diversity within the chicken gut microbiome revealed by metagenomics and culture.</title>
        <authorList>
            <person name="Gilroy R."/>
            <person name="Ravi A."/>
            <person name="Getino M."/>
            <person name="Pursley I."/>
            <person name="Horton D.L."/>
            <person name="Alikhan N.F."/>
            <person name="Baker D."/>
            <person name="Gharbi K."/>
            <person name="Hall N."/>
            <person name="Watson M."/>
            <person name="Adriaenssens E.M."/>
            <person name="Foster-Nyarko E."/>
            <person name="Jarju S."/>
            <person name="Secka A."/>
            <person name="Antonio M."/>
            <person name="Oren A."/>
            <person name="Chaudhuri R.R."/>
            <person name="La Ragione R."/>
            <person name="Hildebrand F."/>
            <person name="Pallen M.J."/>
        </authorList>
    </citation>
    <scope>NUCLEOTIDE SEQUENCE</scope>
    <source>
        <strain evidence="9">CHK188-20938</strain>
    </source>
</reference>
<sequence length="251" mass="28765">MNYRMTLAYDGSRYDGWQKQGNTEKTIQGKLEAVLSRLAGCPVEVNGAGRTDAGVHALGQTASFRMKTECSCREIQEYANRYLPEDIAVLSLEEAPERFHARLHAAGKRYRYQLAFGSRKPVFDRKYLFRLEEAPDFGAMRQAARELEGTHDFRSFCSLRKMKKSSVRTIFRIGILEDFERERAELIFEGNGFLYHMVRILTGTLLEVGAGRRSPEEMRRILEAEDRGAAGFTAPPQGLFLEKVWYSEEEQ</sequence>
<name>A0A9D1P1P5_9FIRM</name>
<evidence type="ECO:0000256" key="4">
    <source>
        <dbReference type="HAMAP-Rule" id="MF_00171"/>
    </source>
</evidence>
<dbReference type="EMBL" id="DVOO01000009">
    <property type="protein sequence ID" value="HIV24697.1"/>
    <property type="molecule type" value="Genomic_DNA"/>
</dbReference>
<dbReference type="PANTHER" id="PTHR11142:SF22">
    <property type="entry name" value="TRNA PSEUDOURIDINE SYNTHASE A 2"/>
    <property type="match status" value="1"/>
</dbReference>
<comment type="subunit">
    <text evidence="4">Homodimer.</text>
</comment>
<dbReference type="CDD" id="cd02570">
    <property type="entry name" value="PseudoU_synth_EcTruA"/>
    <property type="match status" value="1"/>
</dbReference>
<evidence type="ECO:0000256" key="6">
    <source>
        <dbReference type="PIRSR" id="PIRSR001430-2"/>
    </source>
</evidence>
<dbReference type="InterPro" id="IPR020094">
    <property type="entry name" value="TruA/RsuA/RluB/E/F_N"/>
</dbReference>
<keyword evidence="3 4" id="KW-0413">Isomerase</keyword>
<dbReference type="EC" id="5.4.99.12" evidence="4"/>
<comment type="caution">
    <text evidence="4">Lacks conserved residue(s) required for the propagation of feature annotation.</text>
</comment>
<evidence type="ECO:0000313" key="9">
    <source>
        <dbReference type="EMBL" id="HIV24697.1"/>
    </source>
</evidence>
<dbReference type="InterPro" id="IPR020103">
    <property type="entry name" value="PsdUridine_synth_cat_dom_sf"/>
</dbReference>
<evidence type="ECO:0000256" key="2">
    <source>
        <dbReference type="ARBA" id="ARBA00022694"/>
    </source>
</evidence>
<feature type="active site" description="Nucleophile" evidence="4 5">
    <location>
        <position position="52"/>
    </location>
</feature>
<dbReference type="PIRSF" id="PIRSF001430">
    <property type="entry name" value="tRNA_psdUrid_synth"/>
    <property type="match status" value="1"/>
</dbReference>